<evidence type="ECO:0000313" key="3">
    <source>
        <dbReference type="EMBL" id="CEM26961.1"/>
    </source>
</evidence>
<feature type="region of interest" description="Disordered" evidence="1">
    <location>
        <begin position="22"/>
        <end position="92"/>
    </location>
</feature>
<dbReference type="VEuPathDB" id="CryptoDB:Vbra_22173"/>
<dbReference type="EMBL" id="CDMY01000624">
    <property type="protein sequence ID" value="CEM26961.1"/>
    <property type="molecule type" value="Genomic_DNA"/>
</dbReference>
<organism evidence="3 4">
    <name type="scientific">Vitrella brassicaformis (strain CCMP3155)</name>
    <dbReference type="NCBI Taxonomy" id="1169540"/>
    <lineage>
        <taxon>Eukaryota</taxon>
        <taxon>Sar</taxon>
        <taxon>Alveolata</taxon>
        <taxon>Colpodellida</taxon>
        <taxon>Vitrellaceae</taxon>
        <taxon>Vitrella</taxon>
    </lineage>
</organism>
<reference evidence="3 4" key="1">
    <citation type="submission" date="2014-11" db="EMBL/GenBank/DDBJ databases">
        <authorList>
            <person name="Zhu J."/>
            <person name="Qi W."/>
            <person name="Song R."/>
        </authorList>
    </citation>
    <scope>NUCLEOTIDE SEQUENCE [LARGE SCALE GENOMIC DNA]</scope>
</reference>
<protein>
    <submittedName>
        <fullName evidence="3">Uncharacterized protein</fullName>
    </submittedName>
</protein>
<feature type="compositionally biased region" description="Low complexity" evidence="1">
    <location>
        <begin position="54"/>
        <end position="70"/>
    </location>
</feature>
<dbReference type="Proteomes" id="UP000041254">
    <property type="component" value="Unassembled WGS sequence"/>
</dbReference>
<dbReference type="AlphaFoldDB" id="A0A0G4GCG4"/>
<feature type="transmembrane region" description="Helical" evidence="2">
    <location>
        <begin position="148"/>
        <end position="164"/>
    </location>
</feature>
<gene>
    <name evidence="3" type="ORF">Vbra_22173</name>
</gene>
<name>A0A0G4GCG4_VITBC</name>
<evidence type="ECO:0000313" key="4">
    <source>
        <dbReference type="Proteomes" id="UP000041254"/>
    </source>
</evidence>
<dbReference type="InParanoid" id="A0A0G4GCG4"/>
<feature type="transmembrane region" description="Helical" evidence="2">
    <location>
        <begin position="192"/>
        <end position="211"/>
    </location>
</feature>
<keyword evidence="2" id="KW-1133">Transmembrane helix</keyword>
<accession>A0A0G4GCG4</accession>
<proteinExistence type="predicted"/>
<evidence type="ECO:0000256" key="2">
    <source>
        <dbReference type="SAM" id="Phobius"/>
    </source>
</evidence>
<feature type="transmembrane region" description="Helical" evidence="2">
    <location>
        <begin position="170"/>
        <end position="187"/>
    </location>
</feature>
<sequence>MDEAGIQQVAAALFVSQRDQIMTPSFPQPASQAPVADNTGEGQNEVSVQPDAAQTTESGPSSEQQQQPQQRDGGVHGNSSGGRRSSQPGPPLPPLPLYQFNFPLAKRFPPTIYGQVPFQLDSTMMSLPPPMPMASQHLQYTKKQSRKIVIYTAIDAVLIALWFLRDMWLLLAVPFPLVFGAVGAVWYSKRMLAAYLIGLLVVSAVRLFFMIFAQGEVYSTVIDAVALVYEVFVSCPVSQFWKLIRTLAEEDLHELRKRRRLHLRTRRKNIHQHGSTPVATMV</sequence>
<feature type="compositionally biased region" description="Polar residues" evidence="1">
    <location>
        <begin position="22"/>
        <end position="31"/>
    </location>
</feature>
<keyword evidence="4" id="KW-1185">Reference proteome</keyword>
<evidence type="ECO:0000256" key="1">
    <source>
        <dbReference type="SAM" id="MobiDB-lite"/>
    </source>
</evidence>
<keyword evidence="2" id="KW-0812">Transmembrane</keyword>
<keyword evidence="2" id="KW-0472">Membrane</keyword>